<evidence type="ECO:0008006" key="8">
    <source>
        <dbReference type="Google" id="ProtNLM"/>
    </source>
</evidence>
<feature type="compositionally biased region" description="Polar residues" evidence="3">
    <location>
        <begin position="723"/>
        <end position="733"/>
    </location>
</feature>
<dbReference type="PROSITE" id="PS50181">
    <property type="entry name" value="FBOX"/>
    <property type="match status" value="1"/>
</dbReference>
<accession>A0AAE0GBG2</accession>
<dbReference type="SUPFAM" id="SSF81383">
    <property type="entry name" value="F-box domain"/>
    <property type="match status" value="1"/>
</dbReference>
<dbReference type="Pfam" id="PF12937">
    <property type="entry name" value="F-box-like"/>
    <property type="match status" value="1"/>
</dbReference>
<dbReference type="InterPro" id="IPR001810">
    <property type="entry name" value="F-box_dom"/>
</dbReference>
<protein>
    <recommendedName>
        <fullName evidence="8">LOV domain-containing protein</fullName>
    </recommendedName>
</protein>
<feature type="domain" description="PAS" evidence="4">
    <location>
        <begin position="49"/>
        <end position="107"/>
    </location>
</feature>
<dbReference type="EMBL" id="LGRX02007394">
    <property type="protein sequence ID" value="KAK3275099.1"/>
    <property type="molecule type" value="Genomic_DNA"/>
</dbReference>
<reference evidence="6 7" key="1">
    <citation type="journal article" date="2015" name="Genome Biol. Evol.">
        <title>Comparative Genomics of a Bacterivorous Green Alga Reveals Evolutionary Causalities and Consequences of Phago-Mixotrophic Mode of Nutrition.</title>
        <authorList>
            <person name="Burns J.A."/>
            <person name="Paasch A."/>
            <person name="Narechania A."/>
            <person name="Kim E."/>
        </authorList>
    </citation>
    <scope>NUCLEOTIDE SEQUENCE [LARGE SCALE GENOMIC DNA]</scope>
    <source>
        <strain evidence="6 7">PLY_AMNH</strain>
    </source>
</reference>
<dbReference type="AlphaFoldDB" id="A0AAE0GBG2"/>
<dbReference type="PANTHER" id="PTHR46175">
    <property type="entry name" value="BACTERIOOPSIN TRANSCRIPTIONAL ACTIVATOR"/>
    <property type="match status" value="1"/>
</dbReference>
<dbReference type="Pfam" id="PF24681">
    <property type="entry name" value="Kelch_KLHDC2_KLHL20_DRC7"/>
    <property type="match status" value="1"/>
</dbReference>
<feature type="compositionally biased region" description="Basic and acidic residues" evidence="3">
    <location>
        <begin position="734"/>
        <end position="761"/>
    </location>
</feature>
<gene>
    <name evidence="6" type="ORF">CYMTET_16731</name>
</gene>
<dbReference type="InterPro" id="IPR000014">
    <property type="entry name" value="PAS"/>
</dbReference>
<dbReference type="Pfam" id="PF13426">
    <property type="entry name" value="PAS_9"/>
    <property type="match status" value="1"/>
</dbReference>
<dbReference type="PANTHER" id="PTHR46175:SF5">
    <property type="entry name" value="ADAGIO PROTEIN 1"/>
    <property type="match status" value="1"/>
</dbReference>
<comment type="caution">
    <text evidence="6">The sequence shown here is derived from an EMBL/GenBank/DDBJ whole genome shotgun (WGS) entry which is preliminary data.</text>
</comment>
<evidence type="ECO:0000313" key="7">
    <source>
        <dbReference type="Proteomes" id="UP001190700"/>
    </source>
</evidence>
<organism evidence="6 7">
    <name type="scientific">Cymbomonas tetramitiformis</name>
    <dbReference type="NCBI Taxonomy" id="36881"/>
    <lineage>
        <taxon>Eukaryota</taxon>
        <taxon>Viridiplantae</taxon>
        <taxon>Chlorophyta</taxon>
        <taxon>Pyramimonadophyceae</taxon>
        <taxon>Pyramimonadales</taxon>
        <taxon>Pyramimonadaceae</taxon>
        <taxon>Cymbomonas</taxon>
    </lineage>
</organism>
<sequence length="811" mass="87141">MKSGKKSYSPFCASDQDDSVEWVGGFQNPADLPACDGLPPHICGSDYKVMQRISDMLAAMPSGLIVCDALEHDCPLLYANPLFEHVSGYTTREILGRNCRFLQYRGPFAEGRHEAVDRAECLAMQRAVTTGSEYRGVVVNFTKNGTPFLNSIYLTPLYSDTAEPSLVTHFAAVLRMRIHEELVLTPIAVRPAFAGTSRAHNLTSGPSEALPDPKSWKLKGDLLRNAWLVELGERELGHILGFLDMQSILRAGSTCKFFATVVRNDSLWRSVFLRVCGPDTTVAVEPVARRLGWLRVVRELHTLSAASWRSIKVGGSVYPDRTKFATCSVGNKILVFGGESRSPSGSSKALNDMFLLDLDGPAPAWVPVLQSSSAPQPAARWGHTLRKLGGGVVILFGGCDELGRALNDTFVFDLSEPSPQWREVKPLVPWMTGGGMPPPRSWHAASTNANELVVFGGCDYKGRLLDDTWQLDLSRHPPAWHEVLGDWNPQPRLGASLCCIGEREHVLFGGLASVGSVRLRSNDLFTLTGLSGPKPSWKYVSGSTLPSGSTQAGTPPAPRLEQTMGGIGGGRVLVFGGSNSEVANNLETDPGAASQPFVCDVSSGKPKWHRLETAGTGPEFAWGYSTAHLDDLRFVTPGKYQGGFLGFNELFELSLFSPSGLERDSSPRVSDLEQRLQENTAQPLPGPFSSPSWSMGDLGSGSGGSGSGGSGSGGSGGGADYYQNEQQGYTSGSGEDRASNGESRAGSEGREDSSGNQDTERLGAGSQEISDRACAGSQEILALQRQIFNRSYPSQSIALQAEMLLADRSPD</sequence>
<evidence type="ECO:0000313" key="6">
    <source>
        <dbReference type="EMBL" id="KAK3275099.1"/>
    </source>
</evidence>
<evidence type="ECO:0000259" key="5">
    <source>
        <dbReference type="PROSITE" id="PS50181"/>
    </source>
</evidence>
<dbReference type="InterPro" id="IPR015915">
    <property type="entry name" value="Kelch-typ_b-propeller"/>
</dbReference>
<dbReference type="SUPFAM" id="SSF117281">
    <property type="entry name" value="Kelch motif"/>
    <property type="match status" value="1"/>
</dbReference>
<evidence type="ECO:0000256" key="3">
    <source>
        <dbReference type="SAM" id="MobiDB-lite"/>
    </source>
</evidence>
<dbReference type="Proteomes" id="UP001190700">
    <property type="component" value="Unassembled WGS sequence"/>
</dbReference>
<evidence type="ECO:0000259" key="4">
    <source>
        <dbReference type="PROSITE" id="PS50112"/>
    </source>
</evidence>
<dbReference type="CDD" id="cd00130">
    <property type="entry name" value="PAS"/>
    <property type="match status" value="1"/>
</dbReference>
<dbReference type="SUPFAM" id="SSF55785">
    <property type="entry name" value="PYP-like sensor domain (PAS domain)"/>
    <property type="match status" value="1"/>
</dbReference>
<dbReference type="GO" id="GO:0009881">
    <property type="term" value="F:photoreceptor activity"/>
    <property type="evidence" value="ECO:0007669"/>
    <property type="project" value="UniProtKB-KW"/>
</dbReference>
<name>A0AAE0GBG2_9CHLO</name>
<dbReference type="InterPro" id="IPR036047">
    <property type="entry name" value="F-box-like_dom_sf"/>
</dbReference>
<keyword evidence="7" id="KW-1185">Reference proteome</keyword>
<keyword evidence="2" id="KW-0716">Sensory transduction</keyword>
<keyword evidence="1" id="KW-0675">Receptor</keyword>
<dbReference type="InterPro" id="IPR035965">
    <property type="entry name" value="PAS-like_dom_sf"/>
</dbReference>
<proteinExistence type="predicted"/>
<keyword evidence="1" id="KW-0157">Chromophore</keyword>
<feature type="domain" description="F-box" evidence="5">
    <location>
        <begin position="225"/>
        <end position="271"/>
    </location>
</feature>
<dbReference type="PROSITE" id="PS50112">
    <property type="entry name" value="PAS"/>
    <property type="match status" value="1"/>
</dbReference>
<feature type="compositionally biased region" description="Basic and acidic residues" evidence="3">
    <location>
        <begin position="661"/>
        <end position="676"/>
    </location>
</feature>
<dbReference type="Gene3D" id="2.120.10.80">
    <property type="entry name" value="Kelch-type beta propeller"/>
    <property type="match status" value="2"/>
</dbReference>
<dbReference type="Gene3D" id="1.20.1280.50">
    <property type="match status" value="1"/>
</dbReference>
<keyword evidence="1" id="KW-0600">Photoreceptor protein</keyword>
<dbReference type="Gene3D" id="3.30.450.20">
    <property type="entry name" value="PAS domain"/>
    <property type="match status" value="1"/>
</dbReference>
<feature type="region of interest" description="Disordered" evidence="3">
    <location>
        <begin position="660"/>
        <end position="772"/>
    </location>
</feature>
<feature type="compositionally biased region" description="Gly residues" evidence="3">
    <location>
        <begin position="698"/>
        <end position="719"/>
    </location>
</feature>
<evidence type="ECO:0000256" key="2">
    <source>
        <dbReference type="ARBA" id="ARBA00022606"/>
    </source>
</evidence>
<evidence type="ECO:0000256" key="1">
    <source>
        <dbReference type="ARBA" id="ARBA00022543"/>
    </source>
</evidence>